<protein>
    <submittedName>
        <fullName evidence="1">Uncharacterized protein</fullName>
    </submittedName>
</protein>
<evidence type="ECO:0000313" key="1">
    <source>
        <dbReference type="EMBL" id="GGD51932.1"/>
    </source>
</evidence>
<name>A0ABQ1QYG9_9BURK</name>
<proteinExistence type="predicted"/>
<gene>
    <name evidence="1" type="ORF">GCM10010985_02020</name>
</gene>
<dbReference type="Proteomes" id="UP000597138">
    <property type="component" value="Unassembled WGS sequence"/>
</dbReference>
<comment type="caution">
    <text evidence="1">The sequence shown here is derived from an EMBL/GenBank/DDBJ whole genome shotgun (WGS) entry which is preliminary data.</text>
</comment>
<organism evidence="1 2">
    <name type="scientific">Caballeronia grimmiae</name>
    <dbReference type="NCBI Taxonomy" id="1071679"/>
    <lineage>
        <taxon>Bacteria</taxon>
        <taxon>Pseudomonadati</taxon>
        <taxon>Pseudomonadota</taxon>
        <taxon>Betaproteobacteria</taxon>
        <taxon>Burkholderiales</taxon>
        <taxon>Burkholderiaceae</taxon>
        <taxon>Caballeronia</taxon>
    </lineage>
</organism>
<accession>A0ABQ1QYG9</accession>
<evidence type="ECO:0000313" key="2">
    <source>
        <dbReference type="Proteomes" id="UP000597138"/>
    </source>
</evidence>
<keyword evidence="2" id="KW-1185">Reference proteome</keyword>
<sequence>MRELVSTLLVRLDVLLVDLGFGEVVYQQFELAAGVDHAFRMGVENLEEFALGGHETTEHENPDRWVNEAVIKPSYCTRAVHVAHRAMETRERGVVTV</sequence>
<dbReference type="EMBL" id="BMEG01000001">
    <property type="protein sequence ID" value="GGD51932.1"/>
    <property type="molecule type" value="Genomic_DNA"/>
</dbReference>
<reference evidence="2" key="1">
    <citation type="journal article" date="2019" name="Int. J. Syst. Evol. Microbiol.">
        <title>The Global Catalogue of Microorganisms (GCM) 10K type strain sequencing project: providing services to taxonomists for standard genome sequencing and annotation.</title>
        <authorList>
            <consortium name="The Broad Institute Genomics Platform"/>
            <consortium name="The Broad Institute Genome Sequencing Center for Infectious Disease"/>
            <person name="Wu L."/>
            <person name="Ma J."/>
        </authorList>
    </citation>
    <scope>NUCLEOTIDE SEQUENCE [LARGE SCALE GENOMIC DNA]</scope>
    <source>
        <strain evidence="2">CGMCC 1.11013</strain>
    </source>
</reference>